<keyword evidence="1" id="KW-0808">Transferase</keyword>
<dbReference type="AlphaFoldDB" id="A0A364JSD1"/>
<evidence type="ECO:0000313" key="2">
    <source>
        <dbReference type="Proteomes" id="UP000249453"/>
    </source>
</evidence>
<name>A0A364JSD1_9HYPH</name>
<dbReference type="EMBL" id="QLMK01000017">
    <property type="protein sequence ID" value="RAK25952.1"/>
    <property type="molecule type" value="Genomic_DNA"/>
</dbReference>
<dbReference type="Gene3D" id="3.40.50.300">
    <property type="entry name" value="P-loop containing nucleotide triphosphate hydrolases"/>
    <property type="match status" value="1"/>
</dbReference>
<gene>
    <name evidence="1" type="ORF">C7374_11729</name>
</gene>
<dbReference type="SUPFAM" id="SSF52540">
    <property type="entry name" value="P-loop containing nucleoside triphosphate hydrolases"/>
    <property type="match status" value="1"/>
</dbReference>
<dbReference type="Proteomes" id="UP000249453">
    <property type="component" value="Unassembled WGS sequence"/>
</dbReference>
<dbReference type="InterPro" id="IPR052922">
    <property type="entry name" value="Cytidylate_Kinase-2"/>
</dbReference>
<sequence>MTGSHRINISPKIYIMGASCSGVSTLGAVLSEWTGTPHIDVDDFYWMPTDPPFSIKRPPGERVRLIAERQKASDGWILTGSFMGWGDGLIHDIDLIVFLYTPAAIRLQRLDQREAARHGNRILPGGDMHEAHLAFREWASGYDDPQFSGRSLAQHERWLGQQSVPVLRLKGERPTDELAAAVVREIQLIAQRAGR</sequence>
<keyword evidence="1" id="KW-0418">Kinase</keyword>
<reference evidence="1 2" key="1">
    <citation type="submission" date="2018-06" db="EMBL/GenBank/DDBJ databases">
        <title>Genomic Encyclopedia of Type Strains, Phase IV (KMG-IV): sequencing the most valuable type-strain genomes for metagenomic binning, comparative biology and taxonomic classification.</title>
        <authorList>
            <person name="Goeker M."/>
        </authorList>
    </citation>
    <scope>NUCLEOTIDE SEQUENCE [LARGE SCALE GENOMIC DNA]</scope>
    <source>
        <strain evidence="1 2">DSM 26720</strain>
    </source>
</reference>
<organism evidence="1 2">
    <name type="scientific">Falsochrobactrum ovis</name>
    <dbReference type="NCBI Taxonomy" id="1293442"/>
    <lineage>
        <taxon>Bacteria</taxon>
        <taxon>Pseudomonadati</taxon>
        <taxon>Pseudomonadota</taxon>
        <taxon>Alphaproteobacteria</taxon>
        <taxon>Hyphomicrobiales</taxon>
        <taxon>Brucellaceae</taxon>
        <taxon>Falsochrobactrum</taxon>
    </lineage>
</organism>
<dbReference type="PANTHER" id="PTHR37816:SF2">
    <property type="entry name" value="DNA TOPOLOGY MODULATION PROTEIN FLAR-RELATED PROTEIN"/>
    <property type="match status" value="1"/>
</dbReference>
<evidence type="ECO:0000313" key="1">
    <source>
        <dbReference type="EMBL" id="RAK25952.1"/>
    </source>
</evidence>
<protein>
    <submittedName>
        <fullName evidence="1">Adenylate kinase family enzyme</fullName>
    </submittedName>
</protein>
<accession>A0A364JSD1</accession>
<dbReference type="PANTHER" id="PTHR37816">
    <property type="entry name" value="YALI0E33011P"/>
    <property type="match status" value="1"/>
</dbReference>
<keyword evidence="2" id="KW-1185">Reference proteome</keyword>
<dbReference type="RefSeq" id="WP_111576230.1">
    <property type="nucleotide sequence ID" value="NZ_JBHEEY010000017.1"/>
</dbReference>
<dbReference type="OrthoDB" id="5508973at2"/>
<proteinExistence type="predicted"/>
<dbReference type="NCBIfam" id="NF004861">
    <property type="entry name" value="PRK06217.1"/>
    <property type="match status" value="1"/>
</dbReference>
<comment type="caution">
    <text evidence="1">The sequence shown here is derived from an EMBL/GenBank/DDBJ whole genome shotgun (WGS) entry which is preliminary data.</text>
</comment>
<dbReference type="GO" id="GO:0016301">
    <property type="term" value="F:kinase activity"/>
    <property type="evidence" value="ECO:0007669"/>
    <property type="project" value="UniProtKB-KW"/>
</dbReference>
<dbReference type="InterPro" id="IPR027417">
    <property type="entry name" value="P-loop_NTPase"/>
</dbReference>